<reference evidence="1 2" key="1">
    <citation type="submission" date="2016-06" db="EMBL/GenBank/DDBJ databases">
        <authorList>
            <person name="Kjaerup R.B."/>
            <person name="Dalgaard T.S."/>
            <person name="Juul-Madsen H.R."/>
        </authorList>
    </citation>
    <scope>NUCLEOTIDE SEQUENCE [LARGE SCALE GENOMIC DNA]</scope>
    <source>
        <strain evidence="1">3</strain>
    </source>
</reference>
<accession>A0A1A8XTQ0</accession>
<evidence type="ECO:0000313" key="2">
    <source>
        <dbReference type="Proteomes" id="UP000199169"/>
    </source>
</evidence>
<dbReference type="STRING" id="1860102.ACCAA_420029"/>
<keyword evidence="2" id="KW-1185">Reference proteome</keyword>
<dbReference type="RefSeq" id="WP_245754560.1">
    <property type="nucleotide sequence ID" value="NZ_FLQX01000119.1"/>
</dbReference>
<protein>
    <submittedName>
        <fullName evidence="1">Uncharacterized protein</fullName>
    </submittedName>
</protein>
<dbReference type="EMBL" id="FLQX01000119">
    <property type="protein sequence ID" value="SBT07308.1"/>
    <property type="molecule type" value="Genomic_DNA"/>
</dbReference>
<proteinExistence type="predicted"/>
<dbReference type="Proteomes" id="UP000199169">
    <property type="component" value="Unassembled WGS sequence"/>
</dbReference>
<evidence type="ECO:0000313" key="1">
    <source>
        <dbReference type="EMBL" id="SBT07308.1"/>
    </source>
</evidence>
<organism evidence="1 2">
    <name type="scientific">Candidatus Accumulibacter aalborgensis</name>
    <dbReference type="NCBI Taxonomy" id="1860102"/>
    <lineage>
        <taxon>Bacteria</taxon>
        <taxon>Pseudomonadati</taxon>
        <taxon>Pseudomonadota</taxon>
        <taxon>Betaproteobacteria</taxon>
        <taxon>Candidatus Accumulibacter</taxon>
    </lineage>
</organism>
<sequence>MATTLNNLAGLYKAQGGATDALTASRRSSAILAHRFGEGARSEGEGSVSEQRRFALYFEFNIALLAEASAREPKAAEALDAALERDFPRYRELTTPRPLTLAGAQKLLGPNEALLAFLFSGDEGYVWALRRDQARMARLGVSAKALSERIRKLRVQLDLSAANVEAQLACPFDVQAAHALYADLLGPVADLLTVANPASHLIVVPDKALTGLPETAQELRAVARMNLE</sequence>
<gene>
    <name evidence="1" type="ORF">ACCAA_420029</name>
</gene>
<dbReference type="AlphaFoldDB" id="A0A1A8XTQ0"/>
<name>A0A1A8XTQ0_9PROT</name>